<dbReference type="EC" id="3.6.1.55" evidence="11"/>
<comment type="caution">
    <text evidence="13">The sequence shown here is derived from an EMBL/GenBank/DDBJ whole genome shotgun (WGS) entry which is preliminary data.</text>
</comment>
<proteinExistence type="inferred from homology"/>
<evidence type="ECO:0000256" key="6">
    <source>
        <dbReference type="ARBA" id="ARBA00022763"/>
    </source>
</evidence>
<dbReference type="SUPFAM" id="SSF55811">
    <property type="entry name" value="Nudix"/>
    <property type="match status" value="1"/>
</dbReference>
<keyword evidence="8" id="KW-0460">Magnesium</keyword>
<protein>
    <recommendedName>
        <fullName evidence="11">8-oxo-dGTP diphosphatase</fullName>
        <ecNumber evidence="11">3.6.1.55</ecNumber>
    </recommendedName>
</protein>
<keyword evidence="9" id="KW-0234">DNA repair</keyword>
<dbReference type="GO" id="GO:0044715">
    <property type="term" value="F:8-oxo-dGDP phosphatase activity"/>
    <property type="evidence" value="ECO:0007669"/>
    <property type="project" value="TreeGrafter"/>
</dbReference>
<dbReference type="PANTHER" id="PTHR47707:SF1">
    <property type="entry name" value="NUDIX HYDROLASE FAMILY PROTEIN"/>
    <property type="match status" value="1"/>
</dbReference>
<evidence type="ECO:0000259" key="12">
    <source>
        <dbReference type="PROSITE" id="PS51462"/>
    </source>
</evidence>
<gene>
    <name evidence="13" type="ORF">FYJ74_00425</name>
</gene>
<evidence type="ECO:0000256" key="11">
    <source>
        <dbReference type="ARBA" id="ARBA00038905"/>
    </source>
</evidence>
<evidence type="ECO:0000313" key="14">
    <source>
        <dbReference type="Proteomes" id="UP000473699"/>
    </source>
</evidence>
<dbReference type="AlphaFoldDB" id="A0A6L5Y8K8"/>
<dbReference type="GO" id="GO:0044716">
    <property type="term" value="F:8-oxo-GDP phosphatase activity"/>
    <property type="evidence" value="ECO:0007669"/>
    <property type="project" value="TreeGrafter"/>
</dbReference>
<keyword evidence="3" id="KW-0515">Mutator protein</keyword>
<accession>A0A6L5Y8K8</accession>
<dbReference type="EMBL" id="VUNH01000001">
    <property type="protein sequence ID" value="MST54523.1"/>
    <property type="molecule type" value="Genomic_DNA"/>
</dbReference>
<dbReference type="PROSITE" id="PS51462">
    <property type="entry name" value="NUDIX"/>
    <property type="match status" value="1"/>
</dbReference>
<feature type="domain" description="Nudix hydrolase" evidence="12">
    <location>
        <begin position="1"/>
        <end position="128"/>
    </location>
</feature>
<sequence length="128" mass="14253">MIDVAAAIICDDKGKILICQRQGGGNCADRWEFPGGKREPGESMEECLIRECREELGICLELDGLYADLSYAYPDGTIHFNFFKARIQSGTAAMNVHQKICWVAPERLLDFDFCPADEGIVRHLAAGR</sequence>
<reference evidence="13 14" key="1">
    <citation type="submission" date="2019-08" db="EMBL/GenBank/DDBJ databases">
        <title>In-depth cultivation of the pig gut microbiome towards novel bacterial diversity and tailored functional studies.</title>
        <authorList>
            <person name="Wylensek D."/>
            <person name="Hitch T.C.A."/>
            <person name="Clavel T."/>
        </authorList>
    </citation>
    <scope>NUCLEOTIDE SEQUENCE [LARGE SCALE GENOMIC DNA]</scope>
    <source>
        <strain evidence="13 14">SM-530-WT-4B</strain>
    </source>
</reference>
<dbReference type="InterPro" id="IPR015797">
    <property type="entry name" value="NUDIX_hydrolase-like_dom_sf"/>
</dbReference>
<dbReference type="CDD" id="cd03425">
    <property type="entry name" value="NUDIX_MutT_NudA_like"/>
    <property type="match status" value="1"/>
</dbReference>
<dbReference type="InterPro" id="IPR047127">
    <property type="entry name" value="MutT-like"/>
</dbReference>
<keyword evidence="4" id="KW-0235">DNA replication</keyword>
<comment type="catalytic activity">
    <reaction evidence="10">
        <text>8-oxo-dGTP + H2O = 8-oxo-dGMP + diphosphate + H(+)</text>
        <dbReference type="Rhea" id="RHEA:31575"/>
        <dbReference type="ChEBI" id="CHEBI:15377"/>
        <dbReference type="ChEBI" id="CHEBI:15378"/>
        <dbReference type="ChEBI" id="CHEBI:33019"/>
        <dbReference type="ChEBI" id="CHEBI:63224"/>
        <dbReference type="ChEBI" id="CHEBI:77896"/>
        <dbReference type="EC" id="3.6.1.55"/>
    </reaction>
</comment>
<keyword evidence="5" id="KW-0479">Metal-binding</keyword>
<evidence type="ECO:0000256" key="2">
    <source>
        <dbReference type="ARBA" id="ARBA00005582"/>
    </source>
</evidence>
<dbReference type="Gene3D" id="3.90.79.10">
    <property type="entry name" value="Nucleoside Triphosphate Pyrophosphohydrolase"/>
    <property type="match status" value="1"/>
</dbReference>
<evidence type="ECO:0000256" key="10">
    <source>
        <dbReference type="ARBA" id="ARBA00035861"/>
    </source>
</evidence>
<dbReference type="RefSeq" id="WP_154527666.1">
    <property type="nucleotide sequence ID" value="NZ_JAXDZJ010000039.1"/>
</dbReference>
<dbReference type="InterPro" id="IPR020476">
    <property type="entry name" value="Nudix_hydrolase"/>
</dbReference>
<dbReference type="GO" id="GO:0006260">
    <property type="term" value="P:DNA replication"/>
    <property type="evidence" value="ECO:0007669"/>
    <property type="project" value="UniProtKB-KW"/>
</dbReference>
<keyword evidence="7 13" id="KW-0378">Hydrolase</keyword>
<evidence type="ECO:0000313" key="13">
    <source>
        <dbReference type="EMBL" id="MST54523.1"/>
    </source>
</evidence>
<name>A0A6L5Y8K8_9BACT</name>
<comment type="similarity">
    <text evidence="2">Belongs to the Nudix hydrolase family.</text>
</comment>
<dbReference type="GO" id="GO:0008413">
    <property type="term" value="F:8-oxo-7,8-dihydroguanosine triphosphate pyrophosphatase activity"/>
    <property type="evidence" value="ECO:0007669"/>
    <property type="project" value="TreeGrafter"/>
</dbReference>
<dbReference type="GO" id="GO:0035539">
    <property type="term" value="F:8-oxo-7,8-dihydrodeoxyguanosine triphosphate pyrophosphatase activity"/>
    <property type="evidence" value="ECO:0007669"/>
    <property type="project" value="UniProtKB-EC"/>
</dbReference>
<dbReference type="InterPro" id="IPR000086">
    <property type="entry name" value="NUDIX_hydrolase_dom"/>
</dbReference>
<dbReference type="PANTHER" id="PTHR47707">
    <property type="entry name" value="8-OXO-DGTP DIPHOSPHATASE"/>
    <property type="match status" value="1"/>
</dbReference>
<evidence type="ECO:0000256" key="9">
    <source>
        <dbReference type="ARBA" id="ARBA00023204"/>
    </source>
</evidence>
<dbReference type="Pfam" id="PF00293">
    <property type="entry name" value="NUDIX"/>
    <property type="match status" value="1"/>
</dbReference>
<dbReference type="GO" id="GO:0006281">
    <property type="term" value="P:DNA repair"/>
    <property type="evidence" value="ECO:0007669"/>
    <property type="project" value="UniProtKB-KW"/>
</dbReference>
<keyword evidence="6" id="KW-0227">DNA damage</keyword>
<dbReference type="Proteomes" id="UP000473699">
    <property type="component" value="Unassembled WGS sequence"/>
</dbReference>
<evidence type="ECO:0000256" key="3">
    <source>
        <dbReference type="ARBA" id="ARBA00022457"/>
    </source>
</evidence>
<evidence type="ECO:0000256" key="4">
    <source>
        <dbReference type="ARBA" id="ARBA00022705"/>
    </source>
</evidence>
<comment type="cofactor">
    <cofactor evidence="1">
        <name>Mg(2+)</name>
        <dbReference type="ChEBI" id="CHEBI:18420"/>
    </cofactor>
</comment>
<evidence type="ECO:0000256" key="8">
    <source>
        <dbReference type="ARBA" id="ARBA00022842"/>
    </source>
</evidence>
<keyword evidence="14" id="KW-1185">Reference proteome</keyword>
<organism evidence="13 14">
    <name type="scientific">Pyramidobacter porci</name>
    <dbReference type="NCBI Taxonomy" id="2605789"/>
    <lineage>
        <taxon>Bacteria</taxon>
        <taxon>Thermotogati</taxon>
        <taxon>Synergistota</taxon>
        <taxon>Synergistia</taxon>
        <taxon>Synergistales</taxon>
        <taxon>Dethiosulfovibrionaceae</taxon>
        <taxon>Pyramidobacter</taxon>
    </lineage>
</organism>
<evidence type="ECO:0000256" key="5">
    <source>
        <dbReference type="ARBA" id="ARBA00022723"/>
    </source>
</evidence>
<dbReference type="GO" id="GO:0046872">
    <property type="term" value="F:metal ion binding"/>
    <property type="evidence" value="ECO:0007669"/>
    <property type="project" value="UniProtKB-KW"/>
</dbReference>
<evidence type="ECO:0000256" key="1">
    <source>
        <dbReference type="ARBA" id="ARBA00001946"/>
    </source>
</evidence>
<dbReference type="PRINTS" id="PR00502">
    <property type="entry name" value="NUDIXFAMILY"/>
</dbReference>
<evidence type="ECO:0000256" key="7">
    <source>
        <dbReference type="ARBA" id="ARBA00022801"/>
    </source>
</evidence>